<comment type="caution">
    <text evidence="2">The sequence shown here is derived from an EMBL/GenBank/DDBJ whole genome shotgun (WGS) entry which is preliminary data.</text>
</comment>
<keyword evidence="3" id="KW-1185">Reference proteome</keyword>
<feature type="region of interest" description="Disordered" evidence="1">
    <location>
        <begin position="1"/>
        <end position="20"/>
    </location>
</feature>
<organism evidence="2 3">
    <name type="scientific">Eumeta variegata</name>
    <name type="common">Bagworm moth</name>
    <name type="synonym">Eumeta japonica</name>
    <dbReference type="NCBI Taxonomy" id="151549"/>
    <lineage>
        <taxon>Eukaryota</taxon>
        <taxon>Metazoa</taxon>
        <taxon>Ecdysozoa</taxon>
        <taxon>Arthropoda</taxon>
        <taxon>Hexapoda</taxon>
        <taxon>Insecta</taxon>
        <taxon>Pterygota</taxon>
        <taxon>Neoptera</taxon>
        <taxon>Endopterygota</taxon>
        <taxon>Lepidoptera</taxon>
        <taxon>Glossata</taxon>
        <taxon>Ditrysia</taxon>
        <taxon>Tineoidea</taxon>
        <taxon>Psychidae</taxon>
        <taxon>Oiketicinae</taxon>
        <taxon>Eumeta</taxon>
    </lineage>
</organism>
<evidence type="ECO:0000313" key="3">
    <source>
        <dbReference type="Proteomes" id="UP000299102"/>
    </source>
</evidence>
<dbReference type="AlphaFoldDB" id="A0A4C1TDA8"/>
<evidence type="ECO:0000256" key="1">
    <source>
        <dbReference type="SAM" id="MobiDB-lite"/>
    </source>
</evidence>
<gene>
    <name evidence="2" type="ORF">EVAR_6376_1</name>
</gene>
<reference evidence="2 3" key="1">
    <citation type="journal article" date="2019" name="Commun. Biol.">
        <title>The bagworm genome reveals a unique fibroin gene that provides high tensile strength.</title>
        <authorList>
            <person name="Kono N."/>
            <person name="Nakamura H."/>
            <person name="Ohtoshi R."/>
            <person name="Tomita M."/>
            <person name="Numata K."/>
            <person name="Arakawa K."/>
        </authorList>
    </citation>
    <scope>NUCLEOTIDE SEQUENCE [LARGE SCALE GENOMIC DNA]</scope>
</reference>
<dbReference type="Proteomes" id="UP000299102">
    <property type="component" value="Unassembled WGS sequence"/>
</dbReference>
<evidence type="ECO:0000313" key="2">
    <source>
        <dbReference type="EMBL" id="GBP12196.1"/>
    </source>
</evidence>
<sequence>MGLQQSGPARPVKHHKLREHGREVSASAVVFRLIASRKGAIGLGAQLNAAVARPRSIQPASEAYPAIIFLKLKIKAIAIWKLFYHRHRRRNDGVLNRRLDVFSESRSAWFDLTLVQNSSVDSHMVRTELDIIRFENYAFNL</sequence>
<protein>
    <submittedName>
        <fullName evidence="2">Uncharacterized protein</fullName>
    </submittedName>
</protein>
<dbReference type="EMBL" id="BGZK01000050">
    <property type="protein sequence ID" value="GBP12196.1"/>
    <property type="molecule type" value="Genomic_DNA"/>
</dbReference>
<proteinExistence type="predicted"/>
<accession>A0A4C1TDA8</accession>
<name>A0A4C1TDA8_EUMVA</name>